<reference evidence="2 3" key="1">
    <citation type="journal article" date="2008" name="FEMS Yeast Res.">
        <title>Comparative genome analysis of a Saccharomyces cerevisiae wine strain.</title>
        <authorList>
            <person name="Borneman A.R."/>
            <person name="Forgan A.H."/>
            <person name="Pretorius I.S."/>
            <person name="Chambers P.J."/>
        </authorList>
    </citation>
    <scope>NUCLEOTIDE SEQUENCE [LARGE SCALE GENOMIC DNA]</scope>
    <source>
        <strain evidence="2 3">AWRI1631</strain>
    </source>
</reference>
<evidence type="ECO:0000313" key="3">
    <source>
        <dbReference type="Proteomes" id="UP000008988"/>
    </source>
</evidence>
<protein>
    <submittedName>
        <fullName evidence="2">Uncharacterized protein</fullName>
    </submittedName>
</protein>
<keyword evidence="1" id="KW-1133">Transmembrane helix</keyword>
<keyword evidence="1" id="KW-0472">Membrane</keyword>
<proteinExistence type="predicted"/>
<organism evidence="2 3">
    <name type="scientific">Saccharomyces cerevisiae (strain AWRI1631)</name>
    <name type="common">Baker's yeast</name>
    <dbReference type="NCBI Taxonomy" id="545124"/>
    <lineage>
        <taxon>Eukaryota</taxon>
        <taxon>Fungi</taxon>
        <taxon>Dikarya</taxon>
        <taxon>Ascomycota</taxon>
        <taxon>Saccharomycotina</taxon>
        <taxon>Saccharomycetes</taxon>
        <taxon>Saccharomycetales</taxon>
        <taxon>Saccharomycetaceae</taxon>
        <taxon>Saccharomyces</taxon>
    </lineage>
</organism>
<feature type="transmembrane region" description="Helical" evidence="1">
    <location>
        <begin position="12"/>
        <end position="29"/>
    </location>
</feature>
<dbReference type="EMBL" id="ABSV01001671">
    <property type="protein sequence ID" value="EDZ70476.1"/>
    <property type="molecule type" value="Genomic_DNA"/>
</dbReference>
<gene>
    <name evidence="2" type="ORF">AWRI1631_123600</name>
</gene>
<dbReference type="AlphaFoldDB" id="B5VNM4"/>
<sequence length="169" mass="20750">MSWRGNVGSKLVGFLYGFTGIFRRLTGILHRFTGIFHRFIGILHRFIGILHRFIGIFYRLIYFWSFNFSFWTSKFHCCIICRFVIFPCTFCDYVVFSYFFSLYKSIISLFVRMCIGILTFLSRCSFIWRTFSHSFIRFFYHGFCRRVRFCFPLYWEYQQVRFSNFLRRG</sequence>
<evidence type="ECO:0000256" key="1">
    <source>
        <dbReference type="SAM" id="Phobius"/>
    </source>
</evidence>
<keyword evidence="1" id="KW-0812">Transmembrane</keyword>
<dbReference type="Proteomes" id="UP000008988">
    <property type="component" value="Unassembled WGS sequence"/>
</dbReference>
<feature type="transmembrane region" description="Helical" evidence="1">
    <location>
        <begin position="106"/>
        <end position="128"/>
    </location>
</feature>
<comment type="caution">
    <text evidence="2">The sequence shown here is derived from an EMBL/GenBank/DDBJ whole genome shotgun (WGS) entry which is preliminary data.</text>
</comment>
<evidence type="ECO:0000313" key="2">
    <source>
        <dbReference type="EMBL" id="EDZ70476.1"/>
    </source>
</evidence>
<name>B5VNM4_YEAS6</name>
<accession>B5VNM4</accession>
<feature type="transmembrane region" description="Helical" evidence="1">
    <location>
        <begin position="79"/>
        <end position="100"/>
    </location>
</feature>